<dbReference type="Proteomes" id="UP000664417">
    <property type="component" value="Unassembled WGS sequence"/>
</dbReference>
<evidence type="ECO:0000313" key="3">
    <source>
        <dbReference type="EMBL" id="MBO1321139.1"/>
    </source>
</evidence>
<dbReference type="EMBL" id="JAFREP010000022">
    <property type="protein sequence ID" value="MBO1321139.1"/>
    <property type="molecule type" value="Genomic_DNA"/>
</dbReference>
<feature type="compositionally biased region" description="Basic and acidic residues" evidence="1">
    <location>
        <begin position="316"/>
        <end position="338"/>
    </location>
</feature>
<evidence type="ECO:0000256" key="2">
    <source>
        <dbReference type="SAM" id="SignalP"/>
    </source>
</evidence>
<comment type="caution">
    <text evidence="3">The sequence shown here is derived from an EMBL/GenBank/DDBJ whole genome shotgun (WGS) entry which is preliminary data.</text>
</comment>
<evidence type="ECO:0000313" key="4">
    <source>
        <dbReference type="Proteomes" id="UP000664417"/>
    </source>
</evidence>
<feature type="compositionally biased region" description="Basic and acidic residues" evidence="1">
    <location>
        <begin position="345"/>
        <end position="368"/>
    </location>
</feature>
<dbReference type="Pfam" id="PF14559">
    <property type="entry name" value="TPR_19"/>
    <property type="match status" value="1"/>
</dbReference>
<organism evidence="3 4">
    <name type="scientific">Acanthopleuribacter pedis</name>
    <dbReference type="NCBI Taxonomy" id="442870"/>
    <lineage>
        <taxon>Bacteria</taxon>
        <taxon>Pseudomonadati</taxon>
        <taxon>Acidobacteriota</taxon>
        <taxon>Holophagae</taxon>
        <taxon>Acanthopleuribacterales</taxon>
        <taxon>Acanthopleuribacteraceae</taxon>
        <taxon>Acanthopleuribacter</taxon>
    </lineage>
</organism>
<feature type="signal peptide" evidence="2">
    <location>
        <begin position="1"/>
        <end position="29"/>
    </location>
</feature>
<dbReference type="Gene3D" id="1.25.40.10">
    <property type="entry name" value="Tetratricopeptide repeat domain"/>
    <property type="match status" value="3"/>
</dbReference>
<evidence type="ECO:0000256" key="1">
    <source>
        <dbReference type="SAM" id="MobiDB-lite"/>
    </source>
</evidence>
<dbReference type="RefSeq" id="WP_207861114.1">
    <property type="nucleotide sequence ID" value="NZ_JAFREP010000022.1"/>
</dbReference>
<protein>
    <recommendedName>
        <fullName evidence="5">Tetratricopeptide repeat protein</fullName>
    </recommendedName>
</protein>
<keyword evidence="4" id="KW-1185">Reference proteome</keyword>
<dbReference type="AlphaFoldDB" id="A0A8J7QCB6"/>
<dbReference type="InterPro" id="IPR011990">
    <property type="entry name" value="TPR-like_helical_dom_sf"/>
</dbReference>
<feature type="region of interest" description="Disordered" evidence="1">
    <location>
        <begin position="316"/>
        <end position="369"/>
    </location>
</feature>
<sequence length="637" mass="74158">MTRIVSLFCKPWRIALFLVTLSCVANALAQHPFYVQAYDNGVQAMTLDNRDMALEFLEIAAFGLLEHPEYLKDIYIRTAVLLHEDESQRAKFMQIAARVKRLIGDQGQRPERVDAQIWDRYLIAVGRKKPPLPPVPKDESKLREYTQKYPRKLEAWQALVDIDLKGRETRARQTLADALEHHPKNVALLEEALTFAVNRDRKRSAADHAEALYKLNPGSAVVMEYYGVIAADQDKWDDAERFLKNVGKTPILRDTADALAALDRQRKREADQKAKEDARIAKLEAQKKADDERARQKELDAEKARLAKLEADKERLEKEKADEQRRLEDKRKAELAKAEKRKKREASSAEKEKPADKPETRTAKKADPDPIQILETRLRKNRNDLEARYDLAELYLDRKDLRKAGKELRRLGNTDATGPRYTEVYARYNYLAERYKRNIDLKKPESLSNRAKYFVGMSYFRSERLDEAVKLLKPLSRTTYPDLKEVDKVLEETDRSDAELREQSVRDRSIQQLERRVKRDSAKPIDKLQLIGLYLERKNYRKAAPLIEDGVKQYRANQDFRYYAGRLALYRKKYGEAYRMFHSLINAGYRQNDIYFYGGMAAMKDGQEAAAEYLFKMAVRDNVSLEKRIEEVRSGNR</sequence>
<reference evidence="3" key="1">
    <citation type="submission" date="2021-03" db="EMBL/GenBank/DDBJ databases">
        <authorList>
            <person name="Wang G."/>
        </authorList>
    </citation>
    <scope>NUCLEOTIDE SEQUENCE</scope>
    <source>
        <strain evidence="3">KCTC 12899</strain>
    </source>
</reference>
<keyword evidence="2" id="KW-0732">Signal</keyword>
<dbReference type="SUPFAM" id="SSF48452">
    <property type="entry name" value="TPR-like"/>
    <property type="match status" value="2"/>
</dbReference>
<proteinExistence type="predicted"/>
<evidence type="ECO:0008006" key="5">
    <source>
        <dbReference type="Google" id="ProtNLM"/>
    </source>
</evidence>
<name>A0A8J7QCB6_9BACT</name>
<gene>
    <name evidence="3" type="ORF">J3U88_21850</name>
</gene>
<feature type="chain" id="PRO_5035253047" description="Tetratricopeptide repeat protein" evidence="2">
    <location>
        <begin position="30"/>
        <end position="637"/>
    </location>
</feature>
<accession>A0A8J7QCB6</accession>